<evidence type="ECO:0000313" key="1">
    <source>
        <dbReference type="EMBL" id="APC00995.1"/>
    </source>
</evidence>
<gene>
    <name evidence="1" type="ORF">AOC25_04835</name>
</gene>
<accession>A0AAC9ISC1</accession>
<sequence length="74" mass="8610">MTTYMKAAELAAHIPYKARYINEYLKDRVFIEGTHYVRLPGSRRIMYIWETIQTDYLKQTALEIPMANGGVCHG</sequence>
<dbReference type="Proteomes" id="UP000182060">
    <property type="component" value="Chromosome"/>
</dbReference>
<reference evidence="1" key="1">
    <citation type="journal article" date="2017" name="Appl. Environ. Microbiol.">
        <title>Microdiversification of a pelagic Polynucleobacter species is mainly driven by acquisition of genomic islands from a partially interspecific gene pool.</title>
        <authorList>
            <person name="Hoetzinger M."/>
            <person name="Hahn M.W."/>
            <person name="Jezberova J."/>
            <person name="Schmidt J."/>
            <person name="Koll U."/>
        </authorList>
    </citation>
    <scope>NUCLEOTIDE SEQUENCE</scope>
    <source>
        <strain evidence="1">MWH-RechtKol4</strain>
    </source>
</reference>
<proteinExistence type="predicted"/>
<dbReference type="EMBL" id="CP015017">
    <property type="protein sequence ID" value="APC00995.1"/>
    <property type="molecule type" value="Genomic_DNA"/>
</dbReference>
<evidence type="ECO:0000313" key="2">
    <source>
        <dbReference type="Proteomes" id="UP000182060"/>
    </source>
</evidence>
<organism evidence="1 2">
    <name type="scientific">Polynucleobacter asymbioticus</name>
    <dbReference type="NCBI Taxonomy" id="576611"/>
    <lineage>
        <taxon>Bacteria</taxon>
        <taxon>Pseudomonadati</taxon>
        <taxon>Pseudomonadota</taxon>
        <taxon>Betaproteobacteria</taxon>
        <taxon>Burkholderiales</taxon>
        <taxon>Burkholderiaceae</taxon>
        <taxon>Polynucleobacter</taxon>
    </lineage>
</organism>
<dbReference type="RefSeq" id="WP_071539103.1">
    <property type="nucleotide sequence ID" value="NZ_CP015016.1"/>
</dbReference>
<protein>
    <submittedName>
        <fullName evidence="1">Uncharacterized protein</fullName>
    </submittedName>
</protein>
<name>A0AAC9ISC1_9BURK</name>
<dbReference type="AlphaFoldDB" id="A0AAC9ISC1"/>